<evidence type="ECO:0000256" key="4">
    <source>
        <dbReference type="ARBA" id="ARBA00022898"/>
    </source>
</evidence>
<evidence type="ECO:0000313" key="8">
    <source>
        <dbReference type="EMBL" id="CAJ1381058.1"/>
    </source>
</evidence>
<dbReference type="Pfam" id="PF00266">
    <property type="entry name" value="Aminotran_5"/>
    <property type="match status" value="1"/>
</dbReference>
<dbReference type="Proteomes" id="UP001178507">
    <property type="component" value="Unassembled WGS sequence"/>
</dbReference>
<organism evidence="8 9">
    <name type="scientific">Effrenium voratum</name>
    <dbReference type="NCBI Taxonomy" id="2562239"/>
    <lineage>
        <taxon>Eukaryota</taxon>
        <taxon>Sar</taxon>
        <taxon>Alveolata</taxon>
        <taxon>Dinophyceae</taxon>
        <taxon>Suessiales</taxon>
        <taxon>Symbiodiniaceae</taxon>
        <taxon>Effrenium</taxon>
    </lineage>
</organism>
<dbReference type="SUPFAM" id="SSF53383">
    <property type="entry name" value="PLP-dependent transferases"/>
    <property type="match status" value="1"/>
</dbReference>
<keyword evidence="3" id="KW-0808">Transferase</keyword>
<dbReference type="InterPro" id="IPR015424">
    <property type="entry name" value="PyrdxlP-dep_Trfase"/>
</dbReference>
<evidence type="ECO:0000256" key="5">
    <source>
        <dbReference type="ARBA" id="ARBA00050776"/>
    </source>
</evidence>
<feature type="domain" description="Aminotransferase class V" evidence="7">
    <location>
        <begin position="85"/>
        <end position="458"/>
    </location>
</feature>
<dbReference type="PANTHER" id="PTHR43586:SF8">
    <property type="entry name" value="CYSTEINE DESULFURASE 1, CHLOROPLASTIC"/>
    <property type="match status" value="1"/>
</dbReference>
<dbReference type="InterPro" id="IPR000192">
    <property type="entry name" value="Aminotrans_V_dom"/>
</dbReference>
<protein>
    <recommendedName>
        <fullName evidence="2">cysteine desulfurase</fullName>
        <ecNumber evidence="2">2.8.1.7</ecNumber>
    </recommendedName>
</protein>
<name>A0AA36I4S5_9DINO</name>
<gene>
    <name evidence="8" type="ORF">EVOR1521_LOCUS8853</name>
</gene>
<dbReference type="GO" id="GO:0006534">
    <property type="term" value="P:cysteine metabolic process"/>
    <property type="evidence" value="ECO:0007669"/>
    <property type="project" value="InterPro"/>
</dbReference>
<dbReference type="EMBL" id="CAUJNA010000778">
    <property type="protein sequence ID" value="CAJ1381058.1"/>
    <property type="molecule type" value="Genomic_DNA"/>
</dbReference>
<comment type="cofactor">
    <cofactor evidence="1">
        <name>pyridoxal 5'-phosphate</name>
        <dbReference type="ChEBI" id="CHEBI:597326"/>
    </cofactor>
</comment>
<dbReference type="CDD" id="cd06453">
    <property type="entry name" value="SufS_like"/>
    <property type="match status" value="1"/>
</dbReference>
<sequence length="489" mass="53298">MAMAISLATARPGPPSPGHSLQVPVRPHAAERPRWTPVVGAFAVRLLYGRGRRLLRRAFSEKQLDQIREDFPALQQEVKPGVPLVYLDNAATSQKPRQVLEELNRFYAQDNSNVHRGMHTLSMRSTEAFEGARKKVAQFINAPDEHEIVFTRNATEAINLVARTWGAANIQSGDEILLTVMEHHSNLVPWQQLAQSTGAVLKFGRLSASRALDVDQFESLITERTKLVALCHVSNVLGCVNPIEDIAKKCHSVGAKLLVDACQSVPHMPVDVQSLGADWLVASGHKMCGPTGIGFLWGRAEILRGSPPFLGGGEMIDEVKLEGSTYNDIPHRFEAGTPAYAEAVALGKACDYLSALGMANVAEREHQLSRHLWRRVAQLPGVTIYGPSPEDQPDRASLVCFNVEGCHANDLATIVDQDRGIAMRSGHHCTQPLHTELGITASARLSAYFYNTEDEIDAAADALEAAIQLIRSGEGEPTLDPSMAALLDV</sequence>
<keyword evidence="4" id="KW-0663">Pyridoxal phosphate</keyword>
<dbReference type="Gene3D" id="3.90.1150.10">
    <property type="entry name" value="Aspartate Aminotransferase, domain 1"/>
    <property type="match status" value="1"/>
</dbReference>
<keyword evidence="9" id="KW-1185">Reference proteome</keyword>
<dbReference type="AlphaFoldDB" id="A0AA36I4S5"/>
<dbReference type="GO" id="GO:0031071">
    <property type="term" value="F:cysteine desulfurase activity"/>
    <property type="evidence" value="ECO:0007669"/>
    <property type="project" value="UniProtKB-EC"/>
</dbReference>
<dbReference type="GO" id="GO:0030170">
    <property type="term" value="F:pyridoxal phosphate binding"/>
    <property type="evidence" value="ECO:0007669"/>
    <property type="project" value="InterPro"/>
</dbReference>
<dbReference type="InterPro" id="IPR010970">
    <property type="entry name" value="Cys_dSase_SufS"/>
</dbReference>
<dbReference type="Gene3D" id="3.40.640.10">
    <property type="entry name" value="Type I PLP-dependent aspartate aminotransferase-like (Major domain)"/>
    <property type="match status" value="1"/>
</dbReference>
<dbReference type="EC" id="2.8.1.7" evidence="2"/>
<dbReference type="InterPro" id="IPR015422">
    <property type="entry name" value="PyrdxlP-dep_Trfase_small"/>
</dbReference>
<evidence type="ECO:0000256" key="6">
    <source>
        <dbReference type="SAM" id="MobiDB-lite"/>
    </source>
</evidence>
<evidence type="ECO:0000256" key="1">
    <source>
        <dbReference type="ARBA" id="ARBA00001933"/>
    </source>
</evidence>
<proteinExistence type="predicted"/>
<feature type="region of interest" description="Disordered" evidence="6">
    <location>
        <begin position="1"/>
        <end position="24"/>
    </location>
</feature>
<comment type="caution">
    <text evidence="8">The sequence shown here is derived from an EMBL/GenBank/DDBJ whole genome shotgun (WGS) entry which is preliminary data.</text>
</comment>
<evidence type="ECO:0000259" key="7">
    <source>
        <dbReference type="Pfam" id="PF00266"/>
    </source>
</evidence>
<accession>A0AA36I4S5</accession>
<dbReference type="NCBIfam" id="TIGR01979">
    <property type="entry name" value="sufS"/>
    <property type="match status" value="1"/>
</dbReference>
<comment type="catalytic activity">
    <reaction evidence="5">
        <text>(sulfur carrier)-H + L-cysteine = (sulfur carrier)-SH + L-alanine</text>
        <dbReference type="Rhea" id="RHEA:43892"/>
        <dbReference type="Rhea" id="RHEA-COMP:14737"/>
        <dbReference type="Rhea" id="RHEA-COMP:14739"/>
        <dbReference type="ChEBI" id="CHEBI:29917"/>
        <dbReference type="ChEBI" id="CHEBI:35235"/>
        <dbReference type="ChEBI" id="CHEBI:57972"/>
        <dbReference type="ChEBI" id="CHEBI:64428"/>
        <dbReference type="EC" id="2.8.1.7"/>
    </reaction>
</comment>
<evidence type="ECO:0000256" key="3">
    <source>
        <dbReference type="ARBA" id="ARBA00022679"/>
    </source>
</evidence>
<evidence type="ECO:0000256" key="2">
    <source>
        <dbReference type="ARBA" id="ARBA00012239"/>
    </source>
</evidence>
<dbReference type="PANTHER" id="PTHR43586">
    <property type="entry name" value="CYSTEINE DESULFURASE"/>
    <property type="match status" value="1"/>
</dbReference>
<reference evidence="8" key="1">
    <citation type="submission" date="2023-08" db="EMBL/GenBank/DDBJ databases">
        <authorList>
            <person name="Chen Y."/>
            <person name="Shah S."/>
            <person name="Dougan E. K."/>
            <person name="Thang M."/>
            <person name="Chan C."/>
        </authorList>
    </citation>
    <scope>NUCLEOTIDE SEQUENCE</scope>
</reference>
<dbReference type="InterPro" id="IPR015421">
    <property type="entry name" value="PyrdxlP-dep_Trfase_major"/>
</dbReference>
<evidence type="ECO:0000313" key="9">
    <source>
        <dbReference type="Proteomes" id="UP001178507"/>
    </source>
</evidence>